<keyword evidence="1" id="KW-0812">Transmembrane</keyword>
<dbReference type="AlphaFoldDB" id="A0A3B1DLE5"/>
<proteinExistence type="predicted"/>
<reference evidence="2" key="1">
    <citation type="submission" date="2018-06" db="EMBL/GenBank/DDBJ databases">
        <authorList>
            <person name="Zhirakovskaya E."/>
        </authorList>
    </citation>
    <scope>NUCLEOTIDE SEQUENCE</scope>
</reference>
<feature type="transmembrane region" description="Helical" evidence="1">
    <location>
        <begin position="222"/>
        <end position="243"/>
    </location>
</feature>
<keyword evidence="1" id="KW-1133">Transmembrane helix</keyword>
<dbReference type="EMBL" id="UOGL01000559">
    <property type="protein sequence ID" value="VAX41542.1"/>
    <property type="molecule type" value="Genomic_DNA"/>
</dbReference>
<feature type="transmembrane region" description="Helical" evidence="1">
    <location>
        <begin position="61"/>
        <end position="89"/>
    </location>
</feature>
<accession>A0A3B1DLE5</accession>
<organism evidence="2">
    <name type="scientific">hydrothermal vent metagenome</name>
    <dbReference type="NCBI Taxonomy" id="652676"/>
    <lineage>
        <taxon>unclassified sequences</taxon>
        <taxon>metagenomes</taxon>
        <taxon>ecological metagenomes</taxon>
    </lineage>
</organism>
<feature type="transmembrane region" description="Helical" evidence="1">
    <location>
        <begin position="175"/>
        <end position="201"/>
    </location>
</feature>
<evidence type="ECO:0000256" key="1">
    <source>
        <dbReference type="SAM" id="Phobius"/>
    </source>
</evidence>
<feature type="non-terminal residue" evidence="2">
    <location>
        <position position="1"/>
    </location>
</feature>
<feature type="transmembrane region" description="Helical" evidence="1">
    <location>
        <begin position="34"/>
        <end position="55"/>
    </location>
</feature>
<evidence type="ECO:0000313" key="2">
    <source>
        <dbReference type="EMBL" id="VAX41542.1"/>
    </source>
</evidence>
<keyword evidence="1" id="KW-0472">Membrane</keyword>
<name>A0A3B1DLE5_9ZZZZ</name>
<feature type="transmembrane region" description="Helical" evidence="1">
    <location>
        <begin position="110"/>
        <end position="137"/>
    </location>
</feature>
<sequence>GVETMRWNNPQIKLVPRSIANCIDFAILFFGKHLLLFLKLWAIITIPCCLLMYFLASLFELGGWTACLIFFLASAPLGALVTLATTPVLTGKKCSMRELMNQLEAVGPLILMKVIILRITTGLAALLLVIPGIWIALRFRFVIEKSSLESMEEHLHNESTDQLIRDEWGNAMGQALVITLFCSLLFVSLFVTFDAVSNYIFMFPILLGRIAEIENPDGLRYLLWYDPWVLMLAIATAMLVYPIGRLAWFFCYVDCRVRYDCWNIELKINDEVRHMETKR</sequence>
<gene>
    <name evidence="2" type="ORF">MNBD_PLANCTO02-565</name>
</gene>
<protein>
    <submittedName>
        <fullName evidence="2">Uncharacterized protein</fullName>
    </submittedName>
</protein>